<keyword evidence="3" id="KW-1185">Reference proteome</keyword>
<keyword evidence="1" id="KW-1133">Transmembrane helix</keyword>
<sequence>MTMQLILKTNTVTLNAREATNIMNQLCSSSTETPITLFTQPVKLSSSEHSHSLLQRIHLVSLVHILLYYIVTLSLSLSTYTIHILPM</sequence>
<evidence type="ECO:0000313" key="2">
    <source>
        <dbReference type="EMBL" id="ORZ23113.1"/>
    </source>
</evidence>
<comment type="caution">
    <text evidence="2">The sequence shown here is derived from an EMBL/GenBank/DDBJ whole genome shotgun (WGS) entry which is preliminary data.</text>
</comment>
<organism evidence="2 3">
    <name type="scientific">Absidia repens</name>
    <dbReference type="NCBI Taxonomy" id="90262"/>
    <lineage>
        <taxon>Eukaryota</taxon>
        <taxon>Fungi</taxon>
        <taxon>Fungi incertae sedis</taxon>
        <taxon>Mucoromycota</taxon>
        <taxon>Mucoromycotina</taxon>
        <taxon>Mucoromycetes</taxon>
        <taxon>Mucorales</taxon>
        <taxon>Cunninghamellaceae</taxon>
        <taxon>Absidia</taxon>
    </lineage>
</organism>
<evidence type="ECO:0000313" key="3">
    <source>
        <dbReference type="Proteomes" id="UP000193560"/>
    </source>
</evidence>
<reference evidence="2 3" key="1">
    <citation type="submission" date="2016-07" db="EMBL/GenBank/DDBJ databases">
        <title>Pervasive Adenine N6-methylation of Active Genes in Fungi.</title>
        <authorList>
            <consortium name="DOE Joint Genome Institute"/>
            <person name="Mondo S.J."/>
            <person name="Dannebaum R.O."/>
            <person name="Kuo R.C."/>
            <person name="Labutti K."/>
            <person name="Haridas S."/>
            <person name="Kuo A."/>
            <person name="Salamov A."/>
            <person name="Ahrendt S.R."/>
            <person name="Lipzen A."/>
            <person name="Sullivan W."/>
            <person name="Andreopoulos W.B."/>
            <person name="Clum A."/>
            <person name="Lindquist E."/>
            <person name="Daum C."/>
            <person name="Ramamoorthy G.K."/>
            <person name="Gryganskyi A."/>
            <person name="Culley D."/>
            <person name="Magnuson J.K."/>
            <person name="James T.Y."/>
            <person name="O'Malley M.A."/>
            <person name="Stajich J.E."/>
            <person name="Spatafora J.W."/>
            <person name="Visel A."/>
            <person name="Grigoriev I.V."/>
        </authorList>
    </citation>
    <scope>NUCLEOTIDE SEQUENCE [LARGE SCALE GENOMIC DNA]</scope>
    <source>
        <strain evidence="2 3">NRRL 1336</strain>
    </source>
</reference>
<proteinExistence type="predicted"/>
<feature type="transmembrane region" description="Helical" evidence="1">
    <location>
        <begin position="59"/>
        <end position="82"/>
    </location>
</feature>
<accession>A0A1X2IVS0</accession>
<evidence type="ECO:0000256" key="1">
    <source>
        <dbReference type="SAM" id="Phobius"/>
    </source>
</evidence>
<name>A0A1X2IVS0_9FUNG</name>
<gene>
    <name evidence="2" type="ORF">BCR42DRAFT_129389</name>
</gene>
<protein>
    <submittedName>
        <fullName evidence="2">Uncharacterized protein</fullName>
    </submittedName>
</protein>
<dbReference type="AlphaFoldDB" id="A0A1X2IVS0"/>
<keyword evidence="1" id="KW-0472">Membrane</keyword>
<dbReference type="Proteomes" id="UP000193560">
    <property type="component" value="Unassembled WGS sequence"/>
</dbReference>
<dbReference type="EMBL" id="MCGE01000003">
    <property type="protein sequence ID" value="ORZ23113.1"/>
    <property type="molecule type" value="Genomic_DNA"/>
</dbReference>
<keyword evidence="1" id="KW-0812">Transmembrane</keyword>